<evidence type="ECO:0000313" key="3">
    <source>
        <dbReference type="Proteomes" id="UP000030762"/>
    </source>
</evidence>
<organism evidence="2 3">
    <name type="scientific">Saprolegnia diclina (strain VS20)</name>
    <dbReference type="NCBI Taxonomy" id="1156394"/>
    <lineage>
        <taxon>Eukaryota</taxon>
        <taxon>Sar</taxon>
        <taxon>Stramenopiles</taxon>
        <taxon>Oomycota</taxon>
        <taxon>Saprolegniomycetes</taxon>
        <taxon>Saprolegniales</taxon>
        <taxon>Saprolegniaceae</taxon>
        <taxon>Saprolegnia</taxon>
    </lineage>
</organism>
<feature type="domain" description="Anoctamin dimerisation" evidence="1">
    <location>
        <begin position="34"/>
        <end position="218"/>
    </location>
</feature>
<dbReference type="VEuPathDB" id="FungiDB:SDRG_08459"/>
<evidence type="ECO:0000259" key="1">
    <source>
        <dbReference type="Pfam" id="PF16178"/>
    </source>
</evidence>
<gene>
    <name evidence="2" type="ORF">SDRG_08459</name>
</gene>
<dbReference type="Proteomes" id="UP000030762">
    <property type="component" value="Unassembled WGS sequence"/>
</dbReference>
<dbReference type="GeneID" id="19949186"/>
<dbReference type="GO" id="GO:0046983">
    <property type="term" value="F:protein dimerization activity"/>
    <property type="evidence" value="ECO:0007669"/>
    <property type="project" value="InterPro"/>
</dbReference>
<evidence type="ECO:0000313" key="2">
    <source>
        <dbReference type="EMBL" id="EQC34257.1"/>
    </source>
</evidence>
<name>T0RV45_SAPDV</name>
<dbReference type="RefSeq" id="XP_008612569.1">
    <property type="nucleotide sequence ID" value="XM_008614347.1"/>
</dbReference>
<dbReference type="AlphaFoldDB" id="T0RV45"/>
<keyword evidence="3" id="KW-1185">Reference proteome</keyword>
<dbReference type="EMBL" id="JH767156">
    <property type="protein sequence ID" value="EQC34257.1"/>
    <property type="molecule type" value="Genomic_DNA"/>
</dbReference>
<reference evidence="2 3" key="1">
    <citation type="submission" date="2012-04" db="EMBL/GenBank/DDBJ databases">
        <title>The Genome Sequence of Saprolegnia declina VS20.</title>
        <authorList>
            <consortium name="The Broad Institute Genome Sequencing Platform"/>
            <person name="Russ C."/>
            <person name="Nusbaum C."/>
            <person name="Tyler B."/>
            <person name="van West P."/>
            <person name="Dieguez-Uribeondo J."/>
            <person name="de Bruijn I."/>
            <person name="Tripathy S."/>
            <person name="Jiang R."/>
            <person name="Young S.K."/>
            <person name="Zeng Q."/>
            <person name="Gargeya S."/>
            <person name="Fitzgerald M."/>
            <person name="Haas B."/>
            <person name="Abouelleil A."/>
            <person name="Alvarado L."/>
            <person name="Arachchi H.M."/>
            <person name="Berlin A."/>
            <person name="Chapman S.B."/>
            <person name="Goldberg J."/>
            <person name="Griggs A."/>
            <person name="Gujja S."/>
            <person name="Hansen M."/>
            <person name="Howarth C."/>
            <person name="Imamovic A."/>
            <person name="Larimer J."/>
            <person name="McCowen C."/>
            <person name="Montmayeur A."/>
            <person name="Murphy C."/>
            <person name="Neiman D."/>
            <person name="Pearson M."/>
            <person name="Priest M."/>
            <person name="Roberts A."/>
            <person name="Saif S."/>
            <person name="Shea T."/>
            <person name="Sisk P."/>
            <person name="Sykes S."/>
            <person name="Wortman J."/>
            <person name="Nusbaum C."/>
            <person name="Birren B."/>
        </authorList>
    </citation>
    <scope>NUCLEOTIDE SEQUENCE [LARGE SCALE GENOMIC DNA]</scope>
    <source>
        <strain evidence="2 3">VS20</strain>
    </source>
</reference>
<dbReference type="OrthoDB" id="18915at2759"/>
<dbReference type="Pfam" id="PF16178">
    <property type="entry name" value="Anoct_dimer"/>
    <property type="match status" value="1"/>
</dbReference>
<proteinExistence type="predicted"/>
<dbReference type="eggNOG" id="ENOG502STN3">
    <property type="taxonomic scope" value="Eukaryota"/>
</dbReference>
<dbReference type="InParanoid" id="T0RV45"/>
<sequence>MKAAPRTAASPDVTLQVKNWPLDKFKERHGYNYDYVFVFKVHDEESTLTEAQTLFSMRLILQRLAGAGLETKLFYSSSRDLVFCKIRASLQRLCKEADRIDLKLEFDPKALKELAEAGNPDHSIAPITIAEECDLTSRGPYQNIFGKYDMDERLQPVYKKYGPVGKQIPFRGVDRIKLINSIIHAHTSDGGCHLNTQMLEMKKCLVSSFPLHDFDERDKLNEKWISWY</sequence>
<protein>
    <recommendedName>
        <fullName evidence="1">Anoctamin dimerisation domain-containing protein</fullName>
    </recommendedName>
</protein>
<dbReference type="InterPro" id="IPR032394">
    <property type="entry name" value="Anoct_dimer"/>
</dbReference>
<accession>T0RV45</accession>